<evidence type="ECO:0000313" key="14">
    <source>
        <dbReference type="EMBL" id="EWM22338.1"/>
    </source>
</evidence>
<dbReference type="EMBL" id="AZIL01002199">
    <property type="protein sequence ID" value="EWM22338.1"/>
    <property type="molecule type" value="Genomic_DNA"/>
</dbReference>
<comment type="caution">
    <text evidence="14">The sequence shown here is derived from an EMBL/GenBank/DDBJ whole genome shotgun (WGS) entry which is preliminary data.</text>
</comment>
<dbReference type="Pfam" id="PF16187">
    <property type="entry name" value="Peptidase_M16_M"/>
    <property type="match status" value="1"/>
</dbReference>
<feature type="region of interest" description="Disordered" evidence="9">
    <location>
        <begin position="940"/>
        <end position="995"/>
    </location>
</feature>
<dbReference type="Proteomes" id="UP000019335">
    <property type="component" value="Unassembled WGS sequence"/>
</dbReference>
<evidence type="ECO:0000256" key="9">
    <source>
        <dbReference type="SAM" id="MobiDB-lite"/>
    </source>
</evidence>
<sequence>MEGAGGGGGEVRLCGAAMAVGVGSFHDPVEIQGLAHYLEHMLFMGSHRYPEENAYDAFLSQHGGYSNAMTECEYTVYHFEVPPASFTGALDIFAQFFIDPLMRPEASARELEAIESEFNLSRSSDSTRWTQLMCHTCHASHPYARFAWGNLASLRDAPQAAGLDINAEMRRFYGQHYRAPNMKLVLLGMEDLDTLENILVRTFAGVRGSSSLPPSLPPSPLQGLPPPMDESNALGWLFRIVPFRDLHELHLTWPLPSLLSQYRSKPWEYLGHLLGHEGPGSILAALKARGEATAIVAGVSHEGYDSSTGLALFTLTVTLTEAGVRAWEEIVGVVYAYLGAIRRAGWQRWVYEELAAIARMQYTYQEEVETGELVEHLAVGLLPMYGLERTEFLEALFLLRDWRPEWLEVILVALSDPTRCRVDVASSRFGRAGAWEAGPSAQVPEKAGDGETGVIEGISVETEPRFGVHFTRERLAPPTLQAWKDIFNRAATGDALPGNYPALFLPQPNPFIATDLTDHTFRTPRSCIYLKLATPHAYASARQEVMTELFVRLVKESLNEVTYLASVAELHYGLKATELGLELTFHGLSDKLLRLVELVLRRLLVREGGSEGGKEDPLFPSSCAGLSSSPQAVRFAAQKEALIRVYANGNMKPSRHARNLRLGVLKEKMWQCEELEREARSLTLEAVAAFAPRLLEALQVDGLYQGNCDRADARALQSLLLSLLQLAGTRPVSPAAYPSNRIAVLPPGHNLLLAAESVDAGERNSALEAYWQLGPDTIERRVVVQMLEKLMEEPLYDTLRTKEQLGYSVSCGLRMTNGILGLAVKIQSERYEPEHLHARLEVFLQSFHASMSTLPPSVYARQLVALAQNKLQRDASLNEEAGRYWAEIVDRRFQFDVGPWEARRLLSVSLAQVLALFEESVGVNAEKARHAAVYVTGRACRSRRGGRGGREKEGFARSGKATEGEGGKEAMEGTQTPTQAPAETPLSDGSVVKPEKKLGPLLLSAKVRSLARISERMGGPVAVDAPNGGGHGREGGTEPEFYPNLT</sequence>
<dbReference type="InterPro" id="IPR001431">
    <property type="entry name" value="Pept_M16_Zn_BS"/>
</dbReference>
<dbReference type="InterPro" id="IPR032632">
    <property type="entry name" value="Peptidase_M16_M"/>
</dbReference>
<dbReference type="InterPro" id="IPR054734">
    <property type="entry name" value="PqqF-like_C_4"/>
</dbReference>
<dbReference type="PANTHER" id="PTHR43690">
    <property type="entry name" value="NARDILYSIN"/>
    <property type="match status" value="1"/>
</dbReference>
<evidence type="ECO:0000256" key="7">
    <source>
        <dbReference type="ARBA" id="ARBA00023049"/>
    </source>
</evidence>
<feature type="compositionally biased region" description="Low complexity" evidence="9">
    <location>
        <begin position="972"/>
        <end position="985"/>
    </location>
</feature>
<dbReference type="Pfam" id="PF00675">
    <property type="entry name" value="Peptidase_M16"/>
    <property type="match status" value="1"/>
</dbReference>
<feature type="compositionally biased region" description="Basic and acidic residues" evidence="9">
    <location>
        <begin position="948"/>
        <end position="971"/>
    </location>
</feature>
<dbReference type="GO" id="GO:0005737">
    <property type="term" value="C:cytoplasm"/>
    <property type="evidence" value="ECO:0007669"/>
    <property type="project" value="UniProtKB-ARBA"/>
</dbReference>
<dbReference type="FunFam" id="3.30.830.10:FF:000012">
    <property type="entry name" value="Protease 3"/>
    <property type="match status" value="1"/>
</dbReference>
<evidence type="ECO:0000256" key="3">
    <source>
        <dbReference type="ARBA" id="ARBA00022670"/>
    </source>
</evidence>
<dbReference type="Pfam" id="PF05193">
    <property type="entry name" value="Peptidase_M16_C"/>
    <property type="match status" value="1"/>
</dbReference>
<evidence type="ECO:0000256" key="2">
    <source>
        <dbReference type="ARBA" id="ARBA00007261"/>
    </source>
</evidence>
<evidence type="ECO:0000256" key="8">
    <source>
        <dbReference type="RuleBase" id="RU004447"/>
    </source>
</evidence>
<evidence type="ECO:0000259" key="13">
    <source>
        <dbReference type="Pfam" id="PF22456"/>
    </source>
</evidence>
<evidence type="ECO:0000313" key="15">
    <source>
        <dbReference type="Proteomes" id="UP000019335"/>
    </source>
</evidence>
<gene>
    <name evidence="14" type="ORF">Naga_100277g7</name>
</gene>
<dbReference type="GO" id="GO:0046872">
    <property type="term" value="F:metal ion binding"/>
    <property type="evidence" value="ECO:0007669"/>
    <property type="project" value="UniProtKB-KW"/>
</dbReference>
<name>W7TFN8_9STRA</name>
<accession>W7TFN8</accession>
<feature type="domain" description="Peptidase M16 N-terminal" evidence="10">
    <location>
        <begin position="14"/>
        <end position="126"/>
    </location>
</feature>
<feature type="domain" description="Peptidase M16 C-terminal" evidence="11">
    <location>
        <begin position="168"/>
        <end position="354"/>
    </location>
</feature>
<dbReference type="OrthoDB" id="952271at2759"/>
<dbReference type="PANTHER" id="PTHR43690:SF18">
    <property type="entry name" value="INSULIN-DEGRADING ENZYME-RELATED"/>
    <property type="match status" value="1"/>
</dbReference>
<dbReference type="AlphaFoldDB" id="W7TFN8"/>
<proteinExistence type="inferred from homology"/>
<organism evidence="14 15">
    <name type="scientific">Nannochloropsis gaditana</name>
    <dbReference type="NCBI Taxonomy" id="72520"/>
    <lineage>
        <taxon>Eukaryota</taxon>
        <taxon>Sar</taxon>
        <taxon>Stramenopiles</taxon>
        <taxon>Ochrophyta</taxon>
        <taxon>Eustigmatophyceae</taxon>
        <taxon>Eustigmatales</taxon>
        <taxon>Monodopsidaceae</taxon>
        <taxon>Nannochloropsis</taxon>
    </lineage>
</organism>
<keyword evidence="4" id="KW-0479">Metal-binding</keyword>
<reference evidence="14 15" key="1">
    <citation type="journal article" date="2014" name="Mol. Plant">
        <title>Chromosome Scale Genome Assembly and Transcriptome Profiling of Nannochloropsis gaditana in Nitrogen Depletion.</title>
        <authorList>
            <person name="Corteggiani Carpinelli E."/>
            <person name="Telatin A."/>
            <person name="Vitulo N."/>
            <person name="Forcato C."/>
            <person name="D'Angelo M."/>
            <person name="Schiavon R."/>
            <person name="Vezzi A."/>
            <person name="Giacometti G.M."/>
            <person name="Morosinotto T."/>
            <person name="Valle G."/>
        </authorList>
    </citation>
    <scope>NUCLEOTIDE SEQUENCE [LARGE SCALE GENOMIC DNA]</scope>
    <source>
        <strain evidence="14 15">B-31</strain>
    </source>
</reference>
<dbReference type="InterPro" id="IPR011765">
    <property type="entry name" value="Pept_M16_N"/>
</dbReference>
<comment type="cofactor">
    <cofactor evidence="1">
        <name>Zn(2+)</name>
        <dbReference type="ChEBI" id="CHEBI:29105"/>
    </cofactor>
</comment>
<keyword evidence="6" id="KW-0862">Zinc</keyword>
<dbReference type="GO" id="GO:0004222">
    <property type="term" value="F:metalloendopeptidase activity"/>
    <property type="evidence" value="ECO:0007669"/>
    <property type="project" value="InterPro"/>
</dbReference>
<evidence type="ECO:0000259" key="12">
    <source>
        <dbReference type="Pfam" id="PF16187"/>
    </source>
</evidence>
<evidence type="ECO:0000256" key="6">
    <source>
        <dbReference type="ARBA" id="ARBA00022833"/>
    </source>
</evidence>
<evidence type="ECO:0000259" key="11">
    <source>
        <dbReference type="Pfam" id="PF05193"/>
    </source>
</evidence>
<feature type="domain" description="Peptidase M16 middle/third" evidence="12">
    <location>
        <begin position="517"/>
        <end position="675"/>
    </location>
</feature>
<feature type="region of interest" description="Disordered" evidence="9">
    <location>
        <begin position="1019"/>
        <end position="1046"/>
    </location>
</feature>
<dbReference type="GO" id="GO:0006508">
    <property type="term" value="P:proteolysis"/>
    <property type="evidence" value="ECO:0007669"/>
    <property type="project" value="UniProtKB-KW"/>
</dbReference>
<keyword evidence="5" id="KW-0378">Hydrolase</keyword>
<keyword evidence="3" id="KW-0645">Protease</keyword>
<evidence type="ECO:0000256" key="4">
    <source>
        <dbReference type="ARBA" id="ARBA00022723"/>
    </source>
</evidence>
<dbReference type="MEROPS" id="M16.005"/>
<dbReference type="Gene3D" id="3.30.830.10">
    <property type="entry name" value="Metalloenzyme, LuxS/M16 peptidase-like"/>
    <property type="match status" value="4"/>
</dbReference>
<dbReference type="Pfam" id="PF22456">
    <property type="entry name" value="PqqF-like_C_4"/>
    <property type="match status" value="1"/>
</dbReference>
<protein>
    <submittedName>
        <fullName evidence="14">N-arginine dibasic convertase</fullName>
    </submittedName>
</protein>
<dbReference type="InterPro" id="IPR007863">
    <property type="entry name" value="Peptidase_M16_C"/>
</dbReference>
<dbReference type="InterPro" id="IPR050626">
    <property type="entry name" value="Peptidase_M16"/>
</dbReference>
<feature type="domain" description="Coenzyme PQQ synthesis protein F-like C-terminal lobe" evidence="13">
    <location>
        <begin position="786"/>
        <end position="885"/>
    </location>
</feature>
<dbReference type="PROSITE" id="PS00143">
    <property type="entry name" value="INSULINASE"/>
    <property type="match status" value="1"/>
</dbReference>
<keyword evidence="15" id="KW-1185">Reference proteome</keyword>
<dbReference type="InterPro" id="IPR011249">
    <property type="entry name" value="Metalloenz_LuxS/M16"/>
</dbReference>
<dbReference type="SUPFAM" id="SSF63411">
    <property type="entry name" value="LuxS/MPP-like metallohydrolase"/>
    <property type="match status" value="4"/>
</dbReference>
<evidence type="ECO:0000259" key="10">
    <source>
        <dbReference type="Pfam" id="PF00675"/>
    </source>
</evidence>
<evidence type="ECO:0000256" key="1">
    <source>
        <dbReference type="ARBA" id="ARBA00001947"/>
    </source>
</evidence>
<keyword evidence="7" id="KW-0482">Metalloprotease</keyword>
<comment type="similarity">
    <text evidence="2 8">Belongs to the peptidase M16 family.</text>
</comment>
<evidence type="ECO:0000256" key="5">
    <source>
        <dbReference type="ARBA" id="ARBA00022801"/>
    </source>
</evidence>